<organism evidence="2 3">
    <name type="scientific">Stephania japonica</name>
    <dbReference type="NCBI Taxonomy" id="461633"/>
    <lineage>
        <taxon>Eukaryota</taxon>
        <taxon>Viridiplantae</taxon>
        <taxon>Streptophyta</taxon>
        <taxon>Embryophyta</taxon>
        <taxon>Tracheophyta</taxon>
        <taxon>Spermatophyta</taxon>
        <taxon>Magnoliopsida</taxon>
        <taxon>Ranunculales</taxon>
        <taxon>Menispermaceae</taxon>
        <taxon>Menispermoideae</taxon>
        <taxon>Cissampelideae</taxon>
        <taxon>Stephania</taxon>
    </lineage>
</organism>
<protein>
    <submittedName>
        <fullName evidence="2">Uncharacterized protein</fullName>
    </submittedName>
</protein>
<keyword evidence="1" id="KW-0472">Membrane</keyword>
<feature type="transmembrane region" description="Helical" evidence="1">
    <location>
        <begin position="96"/>
        <end position="114"/>
    </location>
</feature>
<sequence>MYRRCNGGLDLVELSEMRVFSSSSSLSYCVRLSSLSEVAAVALVGVEGRGWSLVVHQSLHSGGGGASVIRTGRGRISVVHWSPNSPGAPLPLWQKFGYGVVFAILSIVQLFIILRFSLEITTCDGAVGRTTTRGGLSENMPTLCWCLVTSEVSEPMVAENSGIRVRIRGSVVTWVALSVYRCGFEACVPLLSSCASVVTLSGKSQRPLSINQSALGERDSAEEITAED</sequence>
<accession>A0AAP0KKS0</accession>
<evidence type="ECO:0000313" key="3">
    <source>
        <dbReference type="Proteomes" id="UP001417504"/>
    </source>
</evidence>
<keyword evidence="1" id="KW-0812">Transmembrane</keyword>
<reference evidence="2 3" key="1">
    <citation type="submission" date="2024-01" db="EMBL/GenBank/DDBJ databases">
        <title>Genome assemblies of Stephania.</title>
        <authorList>
            <person name="Yang L."/>
        </authorList>
    </citation>
    <scope>NUCLEOTIDE SEQUENCE [LARGE SCALE GENOMIC DNA]</scope>
    <source>
        <strain evidence="2">QJT</strain>
        <tissue evidence="2">Leaf</tissue>
    </source>
</reference>
<dbReference type="AlphaFoldDB" id="A0AAP0KKS0"/>
<dbReference type="EMBL" id="JBBNAE010000001">
    <property type="protein sequence ID" value="KAK9153905.1"/>
    <property type="molecule type" value="Genomic_DNA"/>
</dbReference>
<evidence type="ECO:0000256" key="1">
    <source>
        <dbReference type="SAM" id="Phobius"/>
    </source>
</evidence>
<dbReference type="Proteomes" id="UP001417504">
    <property type="component" value="Unassembled WGS sequence"/>
</dbReference>
<gene>
    <name evidence="2" type="ORF">Sjap_001385</name>
</gene>
<keyword evidence="3" id="KW-1185">Reference proteome</keyword>
<name>A0AAP0KKS0_9MAGN</name>
<comment type="caution">
    <text evidence="2">The sequence shown here is derived from an EMBL/GenBank/DDBJ whole genome shotgun (WGS) entry which is preliminary data.</text>
</comment>
<evidence type="ECO:0000313" key="2">
    <source>
        <dbReference type="EMBL" id="KAK9153905.1"/>
    </source>
</evidence>
<proteinExistence type="predicted"/>
<keyword evidence="1" id="KW-1133">Transmembrane helix</keyword>